<dbReference type="EMBL" id="CABIJS010000111">
    <property type="protein sequence ID" value="VUZ43098.1"/>
    <property type="molecule type" value="Genomic_DNA"/>
</dbReference>
<reference evidence="1 2" key="1">
    <citation type="submission" date="2019-07" db="EMBL/GenBank/DDBJ databases">
        <authorList>
            <person name="Jastrzebski P J."/>
            <person name="Paukszto L."/>
            <person name="Jastrzebski P J."/>
        </authorList>
    </citation>
    <scope>NUCLEOTIDE SEQUENCE [LARGE SCALE GENOMIC DNA]</scope>
    <source>
        <strain evidence="1 2">WMS-il1</strain>
    </source>
</reference>
<feature type="non-terminal residue" evidence="1">
    <location>
        <position position="1"/>
    </location>
</feature>
<dbReference type="AlphaFoldDB" id="A0A564Y8M3"/>
<evidence type="ECO:0000313" key="1">
    <source>
        <dbReference type="EMBL" id="VUZ43098.1"/>
    </source>
</evidence>
<organism evidence="1 2">
    <name type="scientific">Hymenolepis diminuta</name>
    <name type="common">Rat tapeworm</name>
    <dbReference type="NCBI Taxonomy" id="6216"/>
    <lineage>
        <taxon>Eukaryota</taxon>
        <taxon>Metazoa</taxon>
        <taxon>Spiralia</taxon>
        <taxon>Lophotrochozoa</taxon>
        <taxon>Platyhelminthes</taxon>
        <taxon>Cestoda</taxon>
        <taxon>Eucestoda</taxon>
        <taxon>Cyclophyllidea</taxon>
        <taxon>Hymenolepididae</taxon>
        <taxon>Hymenolepis</taxon>
    </lineage>
</organism>
<sequence>LQIKSTSGIFYCLDFIREIRQAQQQKHSNTLKEMILWMKGPAAGGFLKVVSKRMTSA</sequence>
<accession>A0A564Y8M3</accession>
<keyword evidence="2" id="KW-1185">Reference proteome</keyword>
<evidence type="ECO:0000313" key="2">
    <source>
        <dbReference type="Proteomes" id="UP000321570"/>
    </source>
</evidence>
<dbReference type="Proteomes" id="UP000321570">
    <property type="component" value="Unassembled WGS sequence"/>
</dbReference>
<protein>
    <submittedName>
        <fullName evidence="1">Uncharacterized protein</fullName>
    </submittedName>
</protein>
<name>A0A564Y8M3_HYMDI</name>
<gene>
    <name evidence="1" type="ORF">WMSIL1_LOCUS4085</name>
</gene>
<proteinExistence type="predicted"/>